<evidence type="ECO:0000256" key="2">
    <source>
        <dbReference type="ARBA" id="ARBA00022553"/>
    </source>
</evidence>
<accession>A0A9E8ZET9</accession>
<dbReference type="GO" id="GO:0004315">
    <property type="term" value="F:3-oxoacyl-[acyl-carrier-protein] synthase activity"/>
    <property type="evidence" value="ECO:0007669"/>
    <property type="project" value="InterPro"/>
</dbReference>
<dbReference type="KEGG" id="tsin:OXH18_06955"/>
<dbReference type="GO" id="GO:0004312">
    <property type="term" value="F:fatty acid synthase activity"/>
    <property type="evidence" value="ECO:0007669"/>
    <property type="project" value="TreeGrafter"/>
</dbReference>
<dbReference type="Pfam" id="PF00109">
    <property type="entry name" value="ketoacyl-synt"/>
    <property type="match status" value="1"/>
</dbReference>
<keyword evidence="3 4" id="KW-0808">Transferase</keyword>
<evidence type="ECO:0000313" key="7">
    <source>
        <dbReference type="EMBL" id="WAL61717.1"/>
    </source>
</evidence>
<dbReference type="PANTHER" id="PTHR43775">
    <property type="entry name" value="FATTY ACID SYNTHASE"/>
    <property type="match status" value="1"/>
</dbReference>
<name>A0A9E8ZET9_9CYAN</name>
<evidence type="ECO:0000256" key="1">
    <source>
        <dbReference type="ARBA" id="ARBA00022450"/>
    </source>
</evidence>
<dbReference type="InterPro" id="IPR050091">
    <property type="entry name" value="PKS_NRPS_Biosynth_Enz"/>
</dbReference>
<gene>
    <name evidence="7" type="ORF">OXH18_06955</name>
</gene>
<dbReference type="SMART" id="SM00825">
    <property type="entry name" value="PKS_KS"/>
    <property type="match status" value="1"/>
</dbReference>
<dbReference type="Pfam" id="PF22621">
    <property type="entry name" value="CurL-like_PKS_C"/>
    <property type="match status" value="1"/>
</dbReference>
<dbReference type="Proteomes" id="UP001163152">
    <property type="component" value="Chromosome"/>
</dbReference>
<dbReference type="FunFam" id="3.40.47.10:FF:000019">
    <property type="entry name" value="Polyketide synthase type I"/>
    <property type="match status" value="1"/>
</dbReference>
<dbReference type="InterPro" id="IPR014030">
    <property type="entry name" value="Ketoacyl_synth_N"/>
</dbReference>
<dbReference type="GO" id="GO:0005737">
    <property type="term" value="C:cytoplasm"/>
    <property type="evidence" value="ECO:0007669"/>
    <property type="project" value="TreeGrafter"/>
</dbReference>
<dbReference type="RefSeq" id="WP_268611753.1">
    <property type="nucleotide sequence ID" value="NZ_CP113797.1"/>
</dbReference>
<reference evidence="7" key="1">
    <citation type="submission" date="2022-12" db="EMBL/GenBank/DDBJ databases">
        <title>Polyphasic identification of a Novel Hot-Spring Cyanobacterium Ocullathermofonsia sinensis gen nov. sp. nov. and Genomic Insights on its Adaptations to the Thermal Habitat.</title>
        <authorList>
            <person name="Daroch M."/>
            <person name="Tang J."/>
            <person name="Jiang Y."/>
        </authorList>
    </citation>
    <scope>NUCLEOTIDE SEQUENCE</scope>
    <source>
        <strain evidence="7">PKUAC-SCTA174</strain>
    </source>
</reference>
<dbReference type="PROSITE" id="PS00606">
    <property type="entry name" value="KS3_1"/>
    <property type="match status" value="1"/>
</dbReference>
<dbReference type="EMBL" id="CP113797">
    <property type="protein sequence ID" value="WAL61717.1"/>
    <property type="molecule type" value="Genomic_DNA"/>
</dbReference>
<keyword evidence="1" id="KW-0596">Phosphopantetheine</keyword>
<dbReference type="Pfam" id="PF02801">
    <property type="entry name" value="Ketoacyl-synt_C"/>
    <property type="match status" value="1"/>
</dbReference>
<dbReference type="AlphaFoldDB" id="A0A9E8ZET9"/>
<evidence type="ECO:0000256" key="4">
    <source>
        <dbReference type="RuleBase" id="RU003694"/>
    </source>
</evidence>
<evidence type="ECO:0000313" key="8">
    <source>
        <dbReference type="Proteomes" id="UP001163152"/>
    </source>
</evidence>
<dbReference type="GO" id="GO:0006633">
    <property type="term" value="P:fatty acid biosynthetic process"/>
    <property type="evidence" value="ECO:0007669"/>
    <property type="project" value="InterPro"/>
</dbReference>
<keyword evidence="5" id="KW-0175">Coiled coil</keyword>
<dbReference type="GO" id="GO:0071770">
    <property type="term" value="P:DIM/DIP cell wall layer assembly"/>
    <property type="evidence" value="ECO:0007669"/>
    <property type="project" value="TreeGrafter"/>
</dbReference>
<dbReference type="CDD" id="cd00833">
    <property type="entry name" value="PKS"/>
    <property type="match status" value="1"/>
</dbReference>
<evidence type="ECO:0000256" key="5">
    <source>
        <dbReference type="SAM" id="Coils"/>
    </source>
</evidence>
<dbReference type="InterPro" id="IPR014031">
    <property type="entry name" value="Ketoacyl_synth_C"/>
</dbReference>
<protein>
    <submittedName>
        <fullName evidence="7">Beta-ketoacyl synthase N-terminal-like domain-containing protein</fullName>
    </submittedName>
</protein>
<dbReference type="SUPFAM" id="SSF53901">
    <property type="entry name" value="Thiolase-like"/>
    <property type="match status" value="1"/>
</dbReference>
<dbReference type="GO" id="GO:0005886">
    <property type="term" value="C:plasma membrane"/>
    <property type="evidence" value="ECO:0007669"/>
    <property type="project" value="TreeGrafter"/>
</dbReference>
<dbReference type="InterPro" id="IPR016039">
    <property type="entry name" value="Thiolase-like"/>
</dbReference>
<dbReference type="Gene3D" id="3.40.47.10">
    <property type="match status" value="1"/>
</dbReference>
<keyword evidence="8" id="KW-1185">Reference proteome</keyword>
<feature type="coiled-coil region" evidence="5">
    <location>
        <begin position="13"/>
        <end position="40"/>
    </location>
</feature>
<organism evidence="7 8">
    <name type="scientific">Thermocoleostomius sinensis A174</name>
    <dbReference type="NCBI Taxonomy" id="2016057"/>
    <lineage>
        <taxon>Bacteria</taxon>
        <taxon>Bacillati</taxon>
        <taxon>Cyanobacteriota</taxon>
        <taxon>Cyanophyceae</taxon>
        <taxon>Oculatellales</taxon>
        <taxon>Oculatellaceae</taxon>
        <taxon>Thermocoleostomius</taxon>
    </lineage>
</organism>
<dbReference type="PROSITE" id="PS52004">
    <property type="entry name" value="KS3_2"/>
    <property type="match status" value="1"/>
</dbReference>
<feature type="domain" description="Ketosynthase family 3 (KS3)" evidence="6">
    <location>
        <begin position="39"/>
        <end position="463"/>
    </location>
</feature>
<dbReference type="InterPro" id="IPR020841">
    <property type="entry name" value="PKS_Beta-ketoAc_synthase_dom"/>
</dbReference>
<evidence type="ECO:0000256" key="3">
    <source>
        <dbReference type="ARBA" id="ARBA00022679"/>
    </source>
</evidence>
<comment type="similarity">
    <text evidence="4">Belongs to the thiolase-like superfamily. Beta-ketoacyl-ACP synthases family.</text>
</comment>
<proteinExistence type="inferred from homology"/>
<sequence length="656" mass="70800">MNTADQAEALSPTKRALLAIKDLQAKVEALEQALDQAKHEPIAIVGIGCRFPGADNPAEFWQLLHDGQDAITDIPIDRWDIDRYYSPDPDAPGKMVARSGGFLPHLYDFDASFFRIAPREAVSLDPQQRLLLEVSWEALEHGGVAPDRLINTQTGVFVGICSIDYWQRLLSRDRTEIDAYLTIGNTHSTAAGRLSYLLGLTGPSLSVDTACSSSLVAVHLACQSLRQQECNLALAGGVNRILSPESTINFSKARMLSPAGRCRSFDADANGFVRSEGCGMVVLKRLSDAIAQGDPIFATILGSAVNHDGRSSGLTVPNGPAQQAVIRQALQQSRIQPSQVSYVEAHGTGTSLGDPIEVNALGEVFGNRSSSHPLLIGSVKTNIGHTEAAAGIAGLIKVVLSLQQGEIPANLHFQTPNPQIRWNELSIAVPTRRVVWQSAEAPRIAGVSAFGFNGSNAHVVVAEGGSRESGVGSWESGGKERLAHVLTLSARTEVALKQLISCYAQHLATHGDLDVADVCFTANTGRSHFNYRLAIVAASMEELREKLTSCMAGEATEGVILGRALSHPPSSELMVDLRAGDGSKPLYLSLTDKLGTQLAELCLSLEDWRTVLHQVAKYYVQGASVNWVAFDRPYSRRKVVLPTYPFQRQRYGIEAN</sequence>
<dbReference type="InterPro" id="IPR018201">
    <property type="entry name" value="Ketoacyl_synth_AS"/>
</dbReference>
<dbReference type="Gene3D" id="3.30.70.3290">
    <property type="match status" value="1"/>
</dbReference>
<keyword evidence="2" id="KW-0597">Phosphoprotein</keyword>
<evidence type="ECO:0000259" key="6">
    <source>
        <dbReference type="PROSITE" id="PS52004"/>
    </source>
</evidence>
<dbReference type="PANTHER" id="PTHR43775:SF37">
    <property type="entry name" value="SI:DKEY-61P9.11"/>
    <property type="match status" value="1"/>
</dbReference>